<dbReference type="RefSeq" id="WP_270949193.1">
    <property type="nucleotide sequence ID" value="NZ_JAQGLA010000017.1"/>
</dbReference>
<evidence type="ECO:0000313" key="2">
    <source>
        <dbReference type="EMBL" id="MDA3626589.1"/>
    </source>
</evidence>
<reference evidence="2 3" key="1">
    <citation type="submission" date="2022-11" db="EMBL/GenBank/DDBJ databases">
        <title>Draft genome sequence of Saccharopolyspora sp. WRP15-2 isolated from rhizosphere soils of wild rice in Thailand.</title>
        <authorList>
            <person name="Duangmal K."/>
            <person name="Kammanee S."/>
            <person name="Muangham S."/>
        </authorList>
    </citation>
    <scope>NUCLEOTIDE SEQUENCE [LARGE SCALE GENOMIC DNA]</scope>
    <source>
        <strain evidence="2 3">WRP15-2</strain>
    </source>
</reference>
<dbReference type="Pfam" id="PF19916">
    <property type="entry name" value="VMAP-M0"/>
    <property type="match status" value="1"/>
</dbReference>
<keyword evidence="3" id="KW-1185">Reference proteome</keyword>
<protein>
    <recommendedName>
        <fullName evidence="1">Guanylate cyclase domain-containing protein</fullName>
    </recommendedName>
</protein>
<organism evidence="2 3">
    <name type="scientific">Saccharopolyspora oryzae</name>
    <dbReference type="NCBI Taxonomy" id="2997343"/>
    <lineage>
        <taxon>Bacteria</taxon>
        <taxon>Bacillati</taxon>
        <taxon>Actinomycetota</taxon>
        <taxon>Actinomycetes</taxon>
        <taxon>Pseudonocardiales</taxon>
        <taxon>Pseudonocardiaceae</taxon>
        <taxon>Saccharopolyspora</taxon>
    </lineage>
</organism>
<dbReference type="Gene3D" id="3.30.70.1230">
    <property type="entry name" value="Nucleotide cyclase"/>
    <property type="match status" value="1"/>
</dbReference>
<sequence>MPLYSEALYRSVVLVDVARFTDARRTFHDQVAVHRSLTQLLEQAFDESGIEWGSCDVEDRGDGKIILVPPDVPQVRLADHLGHRLLAGLRRHNAVHSDAAAMQLRVALHAGHVRLSSNGKVSPAINFAARILDAPDAKAWLAQTRSALALIASEEFFRDVIQHEAAEPESFQQISVVVKETSAVAWLRLLGAAIRVSEPEPEEVLELLPPGVLEELRDPLDELVVSQLPTLLHRAAGPGVPPPPPGSTPWGVLEHLADVNAGPDGFPPALAFVELLARQVGDRAVRAKLEGWSSAQARRLQLDAELAEFRAAHADPVVADTRLHLMIVIQHDGIDPELFVLSHWRQDDPEEWPPARGRSRTVRVHEIERHVDELVVEAERAWRGHSGAVALEVVLPRALLNLPVHQWHKEHDSGIPRPLCMDYPIVVRSLERMMSDHWHRVWNLRWQMMREDPRSAEVHYASTANPDSPHAIEAALGQQPQCAAIVLAAAPSREPSRGDQLMSALRAGLPAVFWHRTDAEPERVREIVERLVEEGGLGELPTRTQAVRRDAHLDSPARFDVKVVQELVVMWDDPARLVNPEELAG</sequence>
<dbReference type="PROSITE" id="PS50125">
    <property type="entry name" value="GUANYLATE_CYCLASE_2"/>
    <property type="match status" value="1"/>
</dbReference>
<dbReference type="Pfam" id="PF20028">
    <property type="entry name" value="VMAP-C"/>
    <property type="match status" value="1"/>
</dbReference>
<proteinExistence type="predicted"/>
<evidence type="ECO:0000259" key="1">
    <source>
        <dbReference type="PROSITE" id="PS50125"/>
    </source>
</evidence>
<evidence type="ECO:0000313" key="3">
    <source>
        <dbReference type="Proteomes" id="UP001210380"/>
    </source>
</evidence>
<dbReference type="InterPro" id="IPR045450">
    <property type="entry name" value="VMAP_C"/>
</dbReference>
<accession>A0ABT4UZN1</accession>
<name>A0ABT4UZN1_9PSEU</name>
<dbReference type="InterPro" id="IPR029787">
    <property type="entry name" value="Nucleotide_cyclase"/>
</dbReference>
<dbReference type="InterPro" id="IPR001054">
    <property type="entry name" value="A/G_cyclase"/>
</dbReference>
<dbReference type="EMBL" id="JAQGLA010000017">
    <property type="protein sequence ID" value="MDA3626589.1"/>
    <property type="molecule type" value="Genomic_DNA"/>
</dbReference>
<gene>
    <name evidence="2" type="ORF">OU415_14170</name>
</gene>
<comment type="caution">
    <text evidence="2">The sequence shown here is derived from an EMBL/GenBank/DDBJ whole genome shotgun (WGS) entry which is preliminary data.</text>
</comment>
<dbReference type="InterPro" id="IPR045555">
    <property type="entry name" value="VMAP-M0"/>
</dbReference>
<feature type="domain" description="Guanylate cyclase" evidence="1">
    <location>
        <begin position="11"/>
        <end position="132"/>
    </location>
</feature>
<dbReference type="Proteomes" id="UP001210380">
    <property type="component" value="Unassembled WGS sequence"/>
</dbReference>